<dbReference type="RefSeq" id="WP_317958327.1">
    <property type="nucleotide sequence ID" value="NZ_BSKO01000001.1"/>
</dbReference>
<dbReference type="Gene3D" id="3.40.50.2300">
    <property type="match status" value="1"/>
</dbReference>
<name>A0ABQ5TL72_9BACI</name>
<evidence type="ECO:0000256" key="3">
    <source>
        <dbReference type="ARBA" id="ARBA00023163"/>
    </source>
</evidence>
<evidence type="ECO:0000313" key="5">
    <source>
        <dbReference type="EMBL" id="GLO67583.1"/>
    </source>
</evidence>
<dbReference type="PANTHER" id="PTHR44688:SF16">
    <property type="entry name" value="DNA-BINDING TRANSCRIPTIONAL ACTIVATOR DEVR_DOSR"/>
    <property type="match status" value="1"/>
</dbReference>
<evidence type="ECO:0000259" key="4">
    <source>
        <dbReference type="PROSITE" id="PS50043"/>
    </source>
</evidence>
<dbReference type="Pfam" id="PF00196">
    <property type="entry name" value="GerE"/>
    <property type="match status" value="1"/>
</dbReference>
<evidence type="ECO:0000256" key="2">
    <source>
        <dbReference type="ARBA" id="ARBA00023125"/>
    </source>
</evidence>
<feature type="domain" description="HTH luxR-type" evidence="4">
    <location>
        <begin position="150"/>
        <end position="215"/>
    </location>
</feature>
<keyword evidence="2" id="KW-0238">DNA-binding</keyword>
<keyword evidence="1" id="KW-0805">Transcription regulation</keyword>
<dbReference type="InterPro" id="IPR016032">
    <property type="entry name" value="Sig_transdc_resp-reg_C-effctor"/>
</dbReference>
<dbReference type="PRINTS" id="PR00038">
    <property type="entry name" value="HTHLUXR"/>
</dbReference>
<protein>
    <recommendedName>
        <fullName evidence="4">HTH luxR-type domain-containing protein</fullName>
    </recommendedName>
</protein>
<evidence type="ECO:0000313" key="6">
    <source>
        <dbReference type="Proteomes" id="UP001275436"/>
    </source>
</evidence>
<dbReference type="Proteomes" id="UP001275436">
    <property type="component" value="Unassembled WGS sequence"/>
</dbReference>
<sequence length="231" mass="27327">MIEVVYVSNGKEQKQYIHRLLERKAVQVLSWDRKITDRILSYSPDVAIFDVESLSYEELLEKMTIIKEIQPDIKIIFLVPTILEKEMYTMIDSQVDSILEKYQMKENELRQVINHLQHDYFYLPISVHKSLLERVQELKKTNFDIFYQKLTDNGIEISIKEAHVAYRVKEGLRNLNIASELGITEGTVKIHVSNLYRKLRIKGRRNMIDFLNNLKSDSFIDKENKEFNVIS</sequence>
<dbReference type="InterPro" id="IPR000792">
    <property type="entry name" value="Tscrpt_reg_LuxR_C"/>
</dbReference>
<dbReference type="PANTHER" id="PTHR44688">
    <property type="entry name" value="DNA-BINDING TRANSCRIPTIONAL ACTIVATOR DEVR_DOSR"/>
    <property type="match status" value="1"/>
</dbReference>
<dbReference type="SUPFAM" id="SSF46894">
    <property type="entry name" value="C-terminal effector domain of the bipartite response regulators"/>
    <property type="match status" value="1"/>
</dbReference>
<keyword evidence="3" id="KW-0804">Transcription</keyword>
<evidence type="ECO:0000256" key="1">
    <source>
        <dbReference type="ARBA" id="ARBA00023015"/>
    </source>
</evidence>
<accession>A0ABQ5TL72</accession>
<organism evidence="5 6">
    <name type="scientific">Oceanobacillus kimchii</name>
    <dbReference type="NCBI Taxonomy" id="746691"/>
    <lineage>
        <taxon>Bacteria</taxon>
        <taxon>Bacillati</taxon>
        <taxon>Bacillota</taxon>
        <taxon>Bacilli</taxon>
        <taxon>Bacillales</taxon>
        <taxon>Bacillaceae</taxon>
        <taxon>Oceanobacillus</taxon>
    </lineage>
</organism>
<dbReference type="EMBL" id="BSKO01000001">
    <property type="protein sequence ID" value="GLO67583.1"/>
    <property type="molecule type" value="Genomic_DNA"/>
</dbReference>
<proteinExistence type="predicted"/>
<dbReference type="PROSITE" id="PS50043">
    <property type="entry name" value="HTH_LUXR_2"/>
    <property type="match status" value="1"/>
</dbReference>
<keyword evidence="6" id="KW-1185">Reference proteome</keyword>
<comment type="caution">
    <text evidence="5">The sequence shown here is derived from an EMBL/GenBank/DDBJ whole genome shotgun (WGS) entry which is preliminary data.</text>
</comment>
<gene>
    <name evidence="5" type="ORF">MACH08_33670</name>
</gene>
<dbReference type="SMART" id="SM00421">
    <property type="entry name" value="HTH_LUXR"/>
    <property type="match status" value="1"/>
</dbReference>
<dbReference type="PROSITE" id="PS00622">
    <property type="entry name" value="HTH_LUXR_1"/>
    <property type="match status" value="1"/>
</dbReference>
<reference evidence="5 6" key="1">
    <citation type="submission" date="2023-02" db="EMBL/GenBank/DDBJ databases">
        <title>Oceanobacillus kimchii IFOP_LL358 isolated form Alexandrium catenella lab strain.</title>
        <authorList>
            <person name="Gajardo G."/>
            <person name="Ueki S."/>
            <person name="Maruyama F."/>
        </authorList>
    </citation>
    <scope>NUCLEOTIDE SEQUENCE [LARGE SCALE GENOMIC DNA]</scope>
    <source>
        <strain evidence="5 6">IFOP_LL358</strain>
    </source>
</reference>